<reference evidence="2 3" key="1">
    <citation type="submission" date="2024-01" db="EMBL/GenBank/DDBJ databases">
        <title>The complete chloroplast genome sequence of Lithospermum erythrorhizon: insights into the phylogenetic relationship among Boraginaceae species and the maternal lineages of purple gromwells.</title>
        <authorList>
            <person name="Okada T."/>
            <person name="Watanabe K."/>
        </authorList>
    </citation>
    <scope>NUCLEOTIDE SEQUENCE [LARGE SCALE GENOMIC DNA]</scope>
</reference>
<dbReference type="SUPFAM" id="SSF56219">
    <property type="entry name" value="DNase I-like"/>
    <property type="match status" value="1"/>
</dbReference>
<keyword evidence="3" id="KW-1185">Reference proteome</keyword>
<dbReference type="GO" id="GO:0003964">
    <property type="term" value="F:RNA-directed DNA polymerase activity"/>
    <property type="evidence" value="ECO:0007669"/>
    <property type="project" value="UniProtKB-KW"/>
</dbReference>
<dbReference type="InterPro" id="IPR005135">
    <property type="entry name" value="Endo/exonuclease/phosphatase"/>
</dbReference>
<comment type="caution">
    <text evidence="2">The sequence shown here is derived from an EMBL/GenBank/DDBJ whole genome shotgun (WGS) entry which is preliminary data.</text>
</comment>
<protein>
    <submittedName>
        <fullName evidence="2">Reverse transcriptase</fullName>
    </submittedName>
</protein>
<keyword evidence="2" id="KW-0695">RNA-directed DNA polymerase</keyword>
<dbReference type="Pfam" id="PF13966">
    <property type="entry name" value="zf-RVT"/>
    <property type="match status" value="1"/>
</dbReference>
<name>A0AAV3QNM2_LITER</name>
<dbReference type="InterPro" id="IPR026960">
    <property type="entry name" value="RVT-Znf"/>
</dbReference>
<sequence>MLLLWDTSRVSCEVLEVGSQFIHVQALCKVTHVSFVANFVYPVYCILERRKLWDHLTIVGASLALPWIILGDFNCYSSSNDKVGGVPLRPYDVNDFLKFRMALTLEDASSTGSFFTWTNGSIWSKLDRALVNDGWTTLGLTCSVSFLPMEPVSDHCPLVVSLVRCFPGGVRPFNFLNMWLEHPSFDEILGSKWGLWVGGTAQFSWASKLKSLKAPLKSLNREEFGGIFEKAKAANGCFKEAVKAHMADPLNEDLKHQCQVLGDKACFLMNAEWSFISQKSRCKHLVEGDRCTKYFHSLIKRDNVRSSISHLVKDDGSLTSSPKEVSTLLLDFYTDILGHFHDDEIRAALFDIGNDNAPGPDGFSSTFFNARWDVVGKDVCTDVKEFFVTGVLLKSWNHTILALLPKTSCFPHLGDFRPIGLTNVLYKLIMKILARLMAPFLPCFVDKAQGAFVKDRNIVDNIFIAQELVRGYSRKRCTPSCMLMVDIRKAFDSVYCSFIEAVLRGFGFPELFLRWILACVRHPTFSVSYNGQLHRFFEGKQGLRQGDPMSPAFFILCIEYLSRLLLMKTRGSDFTFHPKCDGTCITHLAFADDLMLFSYGNEASVNILMSCLEDFEAVSGLSFNPTKSSIYLAGVSGERRARFLARVGFSEGSFPVRYLGIPLAPTSVSVDQFSPLTAIEQYIQNWGHHSLSYAGKVKLIRSVIQGIEGFWFQVFPLHDAVLQKIRSSCTQFFWGGRPARVAWDDLYMLKSEGGLGLMDLKTGNLALLTRSIWLFHTNADSLWVRFVRNYYLGNSSFWNYSPRDRDSFLFKKLCGIRDRLFALFGGFDATIEGLHRCCVVGRLDTGLVYNVMWVSHGSRPWMKLIWRNFIPPKFSFTLWLSCRKRLATRDSLGFMNLEDVSCVFCRDADESCAHLFFACPFSSAIWNHIRNWLGIRRQMSTLESAIKWIKKEHGGKSLHSRAILLAFCIVVHEIWRARNGLVFVHEGTSLDAIVARVKLATYRILIRLFPLLEITF</sequence>
<dbReference type="InterPro" id="IPR036691">
    <property type="entry name" value="Endo/exonu/phosph_ase_sf"/>
</dbReference>
<evidence type="ECO:0000259" key="1">
    <source>
        <dbReference type="PROSITE" id="PS50878"/>
    </source>
</evidence>
<dbReference type="Pfam" id="PF03372">
    <property type="entry name" value="Exo_endo_phos"/>
    <property type="match status" value="1"/>
</dbReference>
<accession>A0AAV3QNM2</accession>
<dbReference type="Gene3D" id="3.60.10.10">
    <property type="entry name" value="Endonuclease/exonuclease/phosphatase"/>
    <property type="match status" value="1"/>
</dbReference>
<dbReference type="InterPro" id="IPR000477">
    <property type="entry name" value="RT_dom"/>
</dbReference>
<keyword evidence="2" id="KW-0808">Transferase</keyword>
<dbReference type="SUPFAM" id="SSF56672">
    <property type="entry name" value="DNA/RNA polymerases"/>
    <property type="match status" value="1"/>
</dbReference>
<dbReference type="CDD" id="cd01650">
    <property type="entry name" value="RT_nLTR_like"/>
    <property type="match status" value="1"/>
</dbReference>
<dbReference type="PANTHER" id="PTHR33116">
    <property type="entry name" value="REVERSE TRANSCRIPTASE ZINC-BINDING DOMAIN-CONTAINING PROTEIN-RELATED-RELATED"/>
    <property type="match status" value="1"/>
</dbReference>
<dbReference type="AlphaFoldDB" id="A0AAV3QNM2"/>
<evidence type="ECO:0000313" key="3">
    <source>
        <dbReference type="Proteomes" id="UP001454036"/>
    </source>
</evidence>
<dbReference type="PROSITE" id="PS50878">
    <property type="entry name" value="RT_POL"/>
    <property type="match status" value="1"/>
</dbReference>
<dbReference type="InterPro" id="IPR043502">
    <property type="entry name" value="DNA/RNA_pol_sf"/>
</dbReference>
<keyword evidence="2" id="KW-0548">Nucleotidyltransferase</keyword>
<dbReference type="Proteomes" id="UP001454036">
    <property type="component" value="Unassembled WGS sequence"/>
</dbReference>
<proteinExistence type="predicted"/>
<dbReference type="PANTHER" id="PTHR33116:SF66">
    <property type="entry name" value="REVERSE TRANSCRIPTASE ZINC-BINDING DOMAIN-CONTAINING PROTEIN"/>
    <property type="match status" value="1"/>
</dbReference>
<feature type="domain" description="Reverse transcriptase" evidence="1">
    <location>
        <begin position="385"/>
        <end position="663"/>
    </location>
</feature>
<dbReference type="EMBL" id="BAABME010005347">
    <property type="protein sequence ID" value="GAA0165339.1"/>
    <property type="molecule type" value="Genomic_DNA"/>
</dbReference>
<dbReference type="Pfam" id="PF00078">
    <property type="entry name" value="RVT_1"/>
    <property type="match status" value="1"/>
</dbReference>
<organism evidence="2 3">
    <name type="scientific">Lithospermum erythrorhizon</name>
    <name type="common">Purple gromwell</name>
    <name type="synonym">Lithospermum officinale var. erythrorhizon</name>
    <dbReference type="NCBI Taxonomy" id="34254"/>
    <lineage>
        <taxon>Eukaryota</taxon>
        <taxon>Viridiplantae</taxon>
        <taxon>Streptophyta</taxon>
        <taxon>Embryophyta</taxon>
        <taxon>Tracheophyta</taxon>
        <taxon>Spermatophyta</taxon>
        <taxon>Magnoliopsida</taxon>
        <taxon>eudicotyledons</taxon>
        <taxon>Gunneridae</taxon>
        <taxon>Pentapetalae</taxon>
        <taxon>asterids</taxon>
        <taxon>lamiids</taxon>
        <taxon>Boraginales</taxon>
        <taxon>Boraginaceae</taxon>
        <taxon>Boraginoideae</taxon>
        <taxon>Lithospermeae</taxon>
        <taxon>Lithospermum</taxon>
    </lineage>
</organism>
<evidence type="ECO:0000313" key="2">
    <source>
        <dbReference type="EMBL" id="GAA0165339.1"/>
    </source>
</evidence>
<gene>
    <name evidence="2" type="ORF">LIER_20772</name>
</gene>